<organism evidence="2 3">
    <name type="scientific">Fimbriimonas ginsengisoli Gsoil 348</name>
    <dbReference type="NCBI Taxonomy" id="661478"/>
    <lineage>
        <taxon>Bacteria</taxon>
        <taxon>Bacillati</taxon>
        <taxon>Armatimonadota</taxon>
        <taxon>Fimbriimonadia</taxon>
        <taxon>Fimbriimonadales</taxon>
        <taxon>Fimbriimonadaceae</taxon>
        <taxon>Fimbriimonas</taxon>
    </lineage>
</organism>
<evidence type="ECO:0000313" key="2">
    <source>
        <dbReference type="EMBL" id="AIE84071.1"/>
    </source>
</evidence>
<dbReference type="STRING" id="661478.OP10G_0703"/>
<gene>
    <name evidence="2" type="ORF">OP10G_0703</name>
</gene>
<dbReference type="Gene3D" id="3.20.20.150">
    <property type="entry name" value="Divalent-metal-dependent TIM barrel enzymes"/>
    <property type="match status" value="1"/>
</dbReference>
<dbReference type="eggNOG" id="COG1082">
    <property type="taxonomic scope" value="Bacteria"/>
</dbReference>
<dbReference type="Pfam" id="PF01261">
    <property type="entry name" value="AP_endonuc_2"/>
    <property type="match status" value="1"/>
</dbReference>
<dbReference type="PANTHER" id="PTHR12110">
    <property type="entry name" value="HYDROXYPYRUVATE ISOMERASE"/>
    <property type="match status" value="1"/>
</dbReference>
<protein>
    <submittedName>
        <fullName evidence="2">AP endonuclease, family 2</fullName>
    </submittedName>
</protein>
<name>A0A068NKT5_FIMGI</name>
<dbReference type="Proteomes" id="UP000027982">
    <property type="component" value="Chromosome"/>
</dbReference>
<dbReference type="GO" id="GO:0004519">
    <property type="term" value="F:endonuclease activity"/>
    <property type="evidence" value="ECO:0007669"/>
    <property type="project" value="UniProtKB-KW"/>
</dbReference>
<dbReference type="HOGENOM" id="CLU_050006_6_1_0"/>
<feature type="domain" description="Xylose isomerase-like TIM barrel" evidence="1">
    <location>
        <begin position="26"/>
        <end position="274"/>
    </location>
</feature>
<evidence type="ECO:0000259" key="1">
    <source>
        <dbReference type="Pfam" id="PF01261"/>
    </source>
</evidence>
<dbReference type="EMBL" id="CP007139">
    <property type="protein sequence ID" value="AIE84071.1"/>
    <property type="molecule type" value="Genomic_DNA"/>
</dbReference>
<dbReference type="AlphaFoldDB" id="A0A068NKT5"/>
<evidence type="ECO:0000313" key="3">
    <source>
        <dbReference type="Proteomes" id="UP000027982"/>
    </source>
</evidence>
<reference evidence="2 3" key="1">
    <citation type="journal article" date="2014" name="PLoS ONE">
        <title>The first complete genome sequence of the class fimbriimonadia in the phylum armatimonadetes.</title>
        <authorList>
            <person name="Hu Z.Y."/>
            <person name="Wang Y.Z."/>
            <person name="Im W.T."/>
            <person name="Wang S.Y."/>
            <person name="Zhao G.P."/>
            <person name="Zheng H.J."/>
            <person name="Quan Z.X."/>
        </authorList>
    </citation>
    <scope>NUCLEOTIDE SEQUENCE [LARGE SCALE GENOMIC DNA]</scope>
    <source>
        <strain evidence="2">Gsoil 348</strain>
    </source>
</reference>
<accession>A0A068NKT5</accession>
<dbReference type="InterPro" id="IPR050312">
    <property type="entry name" value="IolE/XylAMocC-like"/>
</dbReference>
<dbReference type="PANTHER" id="PTHR12110:SF53">
    <property type="entry name" value="BLR5974 PROTEIN"/>
    <property type="match status" value="1"/>
</dbReference>
<keyword evidence="2" id="KW-0378">Hydrolase</keyword>
<dbReference type="InterPro" id="IPR036237">
    <property type="entry name" value="Xyl_isomerase-like_sf"/>
</dbReference>
<keyword evidence="3" id="KW-1185">Reference proteome</keyword>
<dbReference type="SUPFAM" id="SSF51658">
    <property type="entry name" value="Xylose isomerase-like"/>
    <property type="match status" value="1"/>
</dbReference>
<keyword evidence="2" id="KW-0540">Nuclease</keyword>
<dbReference type="KEGG" id="fgi:OP10G_0703"/>
<dbReference type="OrthoDB" id="3185623at2"/>
<proteinExistence type="predicted"/>
<dbReference type="InterPro" id="IPR013022">
    <property type="entry name" value="Xyl_isomerase-like_TIM-brl"/>
</dbReference>
<keyword evidence="2" id="KW-0255">Endonuclease</keyword>
<sequence length="280" mass="30668">MRIGVSMYSFYAHVRDGRMDIPAFIHEAKRAGAEGVELLAPFYKDIVADRERALVALRETGLTCPIFSISQNFAKPDAGQRQAELEKIRFGVDEAQHYGAKVVRVFAGDVSPEVTFDQARSWIVEGLAEASIYAQEQGVRLALENHGTLAGRGDQVAGLIEDVRQKSGNDALGANPDTGNFLLVNQPSHEAIERVAGYAYMVHFKDFRAASDEDQSNVYAALDGRRYVGTAVGEGDVELARCIQILKDSGFDGWLSVEYEGPEDPLAAVPRSIANARKYL</sequence>
<dbReference type="RefSeq" id="WP_025227280.1">
    <property type="nucleotide sequence ID" value="NZ_CP007139.1"/>
</dbReference>